<name>A0A392P714_9FABA</name>
<dbReference type="AlphaFoldDB" id="A0A392P714"/>
<feature type="non-terminal residue" evidence="1">
    <location>
        <position position="1"/>
    </location>
</feature>
<comment type="caution">
    <text evidence="1">The sequence shown here is derived from an EMBL/GenBank/DDBJ whole genome shotgun (WGS) entry which is preliminary data.</text>
</comment>
<reference evidence="1 2" key="1">
    <citation type="journal article" date="2018" name="Front. Plant Sci.">
        <title>Red Clover (Trifolium pratense) and Zigzag Clover (T. medium) - A Picture of Genomic Similarities and Differences.</title>
        <authorList>
            <person name="Dluhosova J."/>
            <person name="Istvanek J."/>
            <person name="Nedelnik J."/>
            <person name="Repkova J."/>
        </authorList>
    </citation>
    <scope>NUCLEOTIDE SEQUENCE [LARGE SCALE GENOMIC DNA]</scope>
    <source>
        <strain evidence="2">cv. 10/8</strain>
        <tissue evidence="1">Leaf</tissue>
    </source>
</reference>
<accession>A0A392P714</accession>
<dbReference type="EMBL" id="LXQA010065911">
    <property type="protein sequence ID" value="MCI07582.1"/>
    <property type="molecule type" value="Genomic_DNA"/>
</dbReference>
<dbReference type="Proteomes" id="UP000265520">
    <property type="component" value="Unassembled WGS sequence"/>
</dbReference>
<sequence length="165" mass="19111">RIAEDLKAALSLWPNDKTLPTIMFYNIIDLLQLKGPMEDVYSLLINSFKEQKSISSALDWFSALWKARRLNHPLCCSPISESFIPHLSEQLHQRSSTLFKDASDERYFVEKLSKDEASTFGLAYAHLERSRQEASTGDVDEVHMHNIHLSLLDLIYVYLKMVIFY</sequence>
<evidence type="ECO:0000313" key="1">
    <source>
        <dbReference type="EMBL" id="MCI07582.1"/>
    </source>
</evidence>
<evidence type="ECO:0000313" key="2">
    <source>
        <dbReference type="Proteomes" id="UP000265520"/>
    </source>
</evidence>
<proteinExistence type="predicted"/>
<organism evidence="1 2">
    <name type="scientific">Trifolium medium</name>
    <dbReference type="NCBI Taxonomy" id="97028"/>
    <lineage>
        <taxon>Eukaryota</taxon>
        <taxon>Viridiplantae</taxon>
        <taxon>Streptophyta</taxon>
        <taxon>Embryophyta</taxon>
        <taxon>Tracheophyta</taxon>
        <taxon>Spermatophyta</taxon>
        <taxon>Magnoliopsida</taxon>
        <taxon>eudicotyledons</taxon>
        <taxon>Gunneridae</taxon>
        <taxon>Pentapetalae</taxon>
        <taxon>rosids</taxon>
        <taxon>fabids</taxon>
        <taxon>Fabales</taxon>
        <taxon>Fabaceae</taxon>
        <taxon>Papilionoideae</taxon>
        <taxon>50 kb inversion clade</taxon>
        <taxon>NPAAA clade</taxon>
        <taxon>Hologalegina</taxon>
        <taxon>IRL clade</taxon>
        <taxon>Trifolieae</taxon>
        <taxon>Trifolium</taxon>
    </lineage>
</organism>
<protein>
    <submittedName>
        <fullName evidence="1">Separase-like</fullName>
    </submittedName>
</protein>
<keyword evidence="2" id="KW-1185">Reference proteome</keyword>